<dbReference type="EMBL" id="QNSB01000009">
    <property type="protein sequence ID" value="RBP70311.1"/>
    <property type="molecule type" value="Genomic_DNA"/>
</dbReference>
<feature type="transmembrane region" description="Helical" evidence="5">
    <location>
        <begin position="286"/>
        <end position="307"/>
    </location>
</feature>
<dbReference type="PANTHER" id="PTHR23527">
    <property type="entry name" value="BLL3282 PROTEIN"/>
    <property type="match status" value="1"/>
</dbReference>
<sequence length="403" mass="41355">MTENAPRAQAWVILVISVVAQMAATVAITGPAFLIPHLSTELGYSLTQAGTIAVAPSYGLILTLIAWGAFADRFGERLAIILGITLTALSTRLALPLVGSPLWMTVLIAASGAAAASVNSASGRMIMGWFPRHRRGLAMGIRQMAPPLGTSVAALAVPPIAADHGLAGYLWFIVAVNGVMALVCVVVIRNPPHAEVVPAETESAGPVAAAQNPYRSDSFLWRIHAASALLVIPQFAFSTYGLIWLISTQSLDAGLAGGVVAASQLVGALGRMVVGGISDRVDSRVGLMRIVAVLAVILVSGVALVSLEPMPLVAGIVFILAATISVADNGLAFASVAEAAGGRWAGKALGAQNTGQFVMSAALGPGLGALITLWGYPLAFAAVALAPLLSLTIIPKRDLDRIT</sequence>
<dbReference type="InterPro" id="IPR020846">
    <property type="entry name" value="MFS_dom"/>
</dbReference>
<evidence type="ECO:0000256" key="1">
    <source>
        <dbReference type="ARBA" id="ARBA00004651"/>
    </source>
</evidence>
<feature type="transmembrane region" description="Helical" evidence="5">
    <location>
        <begin position="373"/>
        <end position="394"/>
    </location>
</feature>
<dbReference type="AlphaFoldDB" id="A0A366IG22"/>
<evidence type="ECO:0000256" key="5">
    <source>
        <dbReference type="SAM" id="Phobius"/>
    </source>
</evidence>
<evidence type="ECO:0000259" key="6">
    <source>
        <dbReference type="PROSITE" id="PS50850"/>
    </source>
</evidence>
<dbReference type="SUPFAM" id="SSF103473">
    <property type="entry name" value="MFS general substrate transporter"/>
    <property type="match status" value="1"/>
</dbReference>
<dbReference type="RefSeq" id="WP_113904881.1">
    <property type="nucleotide sequence ID" value="NZ_QNSB01000009.1"/>
</dbReference>
<comment type="subcellular location">
    <subcellularLocation>
        <location evidence="1">Cell membrane</location>
        <topology evidence="1">Multi-pass membrane protein</topology>
    </subcellularLocation>
</comment>
<organism evidence="7 8">
    <name type="scientific">Brevibacterium celere</name>
    <dbReference type="NCBI Taxonomy" id="225845"/>
    <lineage>
        <taxon>Bacteria</taxon>
        <taxon>Bacillati</taxon>
        <taxon>Actinomycetota</taxon>
        <taxon>Actinomycetes</taxon>
        <taxon>Micrococcales</taxon>
        <taxon>Brevibacteriaceae</taxon>
        <taxon>Brevibacterium</taxon>
    </lineage>
</organism>
<feature type="domain" description="Major facilitator superfamily (MFS) profile" evidence="6">
    <location>
        <begin position="10"/>
        <end position="399"/>
    </location>
</feature>
<accession>A0A366IG22</accession>
<keyword evidence="4 5" id="KW-0472">Membrane</keyword>
<dbReference type="Gene3D" id="1.20.1250.20">
    <property type="entry name" value="MFS general substrate transporter like domains"/>
    <property type="match status" value="2"/>
</dbReference>
<feature type="transmembrane region" description="Helical" evidence="5">
    <location>
        <begin position="313"/>
        <end position="336"/>
    </location>
</feature>
<keyword evidence="2 5" id="KW-0812">Transmembrane</keyword>
<evidence type="ECO:0000256" key="2">
    <source>
        <dbReference type="ARBA" id="ARBA00022692"/>
    </source>
</evidence>
<dbReference type="GO" id="GO:0022857">
    <property type="term" value="F:transmembrane transporter activity"/>
    <property type="evidence" value="ECO:0007669"/>
    <property type="project" value="InterPro"/>
</dbReference>
<dbReference type="InterPro" id="IPR011701">
    <property type="entry name" value="MFS"/>
</dbReference>
<dbReference type="PANTHER" id="PTHR23527:SF1">
    <property type="entry name" value="BLL3282 PROTEIN"/>
    <property type="match status" value="1"/>
</dbReference>
<feature type="transmembrane region" description="Helical" evidence="5">
    <location>
        <begin position="101"/>
        <end position="123"/>
    </location>
</feature>
<keyword evidence="8" id="KW-1185">Reference proteome</keyword>
<feature type="transmembrane region" description="Helical" evidence="5">
    <location>
        <begin position="225"/>
        <end position="247"/>
    </location>
</feature>
<dbReference type="InterPro" id="IPR036259">
    <property type="entry name" value="MFS_trans_sf"/>
</dbReference>
<keyword evidence="3 5" id="KW-1133">Transmembrane helix</keyword>
<feature type="transmembrane region" description="Helical" evidence="5">
    <location>
        <begin position="168"/>
        <end position="188"/>
    </location>
</feature>
<feature type="transmembrane region" description="Helical" evidence="5">
    <location>
        <begin position="46"/>
        <end position="71"/>
    </location>
</feature>
<feature type="transmembrane region" description="Helical" evidence="5">
    <location>
        <begin position="78"/>
        <end position="95"/>
    </location>
</feature>
<evidence type="ECO:0000256" key="4">
    <source>
        <dbReference type="ARBA" id="ARBA00023136"/>
    </source>
</evidence>
<proteinExistence type="predicted"/>
<gene>
    <name evidence="7" type="ORF">DFO65_10982</name>
</gene>
<protein>
    <submittedName>
        <fullName evidence="7">Sugar phosphate permease</fullName>
    </submittedName>
</protein>
<evidence type="ECO:0000313" key="7">
    <source>
        <dbReference type="EMBL" id="RBP70311.1"/>
    </source>
</evidence>
<dbReference type="PROSITE" id="PS50850">
    <property type="entry name" value="MFS"/>
    <property type="match status" value="1"/>
</dbReference>
<evidence type="ECO:0000256" key="3">
    <source>
        <dbReference type="ARBA" id="ARBA00022989"/>
    </source>
</evidence>
<comment type="caution">
    <text evidence="7">The sequence shown here is derived from an EMBL/GenBank/DDBJ whole genome shotgun (WGS) entry which is preliminary data.</text>
</comment>
<feature type="transmembrane region" description="Helical" evidence="5">
    <location>
        <begin position="253"/>
        <end position="274"/>
    </location>
</feature>
<name>A0A366IG22_9MICO</name>
<dbReference type="Pfam" id="PF07690">
    <property type="entry name" value="MFS_1"/>
    <property type="match status" value="1"/>
</dbReference>
<dbReference type="GO" id="GO:0005886">
    <property type="term" value="C:plasma membrane"/>
    <property type="evidence" value="ECO:0007669"/>
    <property type="project" value="UniProtKB-SubCell"/>
</dbReference>
<dbReference type="Proteomes" id="UP000253509">
    <property type="component" value="Unassembled WGS sequence"/>
</dbReference>
<feature type="transmembrane region" description="Helical" evidence="5">
    <location>
        <begin position="12"/>
        <end position="34"/>
    </location>
</feature>
<dbReference type="InterPro" id="IPR052952">
    <property type="entry name" value="MFS-Transporter"/>
</dbReference>
<evidence type="ECO:0000313" key="8">
    <source>
        <dbReference type="Proteomes" id="UP000253509"/>
    </source>
</evidence>
<reference evidence="7 8" key="1">
    <citation type="submission" date="2018-06" db="EMBL/GenBank/DDBJ databases">
        <title>Freshwater and sediment microbial communities from various areas in North America, analyzing microbe dynamics in response to fracking.</title>
        <authorList>
            <person name="Lamendella R."/>
        </authorList>
    </citation>
    <scope>NUCLEOTIDE SEQUENCE [LARGE SCALE GENOMIC DNA]</scope>
    <source>
        <strain evidence="7 8">3b_TX</strain>
    </source>
</reference>